<evidence type="ECO:0000256" key="3">
    <source>
        <dbReference type="ARBA" id="ARBA00022946"/>
    </source>
</evidence>
<feature type="region of interest" description="Disordered" evidence="5">
    <location>
        <begin position="1"/>
        <end position="28"/>
    </location>
</feature>
<feature type="repeat" description="PPR" evidence="4">
    <location>
        <begin position="241"/>
        <end position="275"/>
    </location>
</feature>
<comment type="similarity">
    <text evidence="1">Belongs to the PPR family. P subfamily.</text>
</comment>
<feature type="repeat" description="PPR" evidence="4">
    <location>
        <begin position="382"/>
        <end position="416"/>
    </location>
</feature>
<feature type="repeat" description="PPR" evidence="4">
    <location>
        <begin position="312"/>
        <end position="346"/>
    </location>
</feature>
<dbReference type="InterPro" id="IPR011990">
    <property type="entry name" value="TPR-like_helical_dom_sf"/>
</dbReference>
<dbReference type="InterPro" id="IPR002885">
    <property type="entry name" value="PPR_rpt"/>
</dbReference>
<evidence type="ECO:0000256" key="1">
    <source>
        <dbReference type="ARBA" id="ARBA00007626"/>
    </source>
</evidence>
<dbReference type="PANTHER" id="PTHR46128:SF176">
    <property type="entry name" value="PENTACOTRIPEPTIDE-REPEAT REGION OF PRORP DOMAIN-CONTAINING PROTEIN"/>
    <property type="match status" value="1"/>
</dbReference>
<evidence type="ECO:0000256" key="5">
    <source>
        <dbReference type="SAM" id="MobiDB-lite"/>
    </source>
</evidence>
<dbReference type="Gene3D" id="1.25.40.10">
    <property type="entry name" value="Tetratricopeptide repeat domain"/>
    <property type="match status" value="5"/>
</dbReference>
<reference evidence="6" key="3">
    <citation type="submission" date="2015-04" db="UniProtKB">
        <authorList>
            <consortium name="EnsemblPlants"/>
        </authorList>
    </citation>
    <scope>IDENTIFICATION</scope>
</reference>
<evidence type="ECO:0000256" key="2">
    <source>
        <dbReference type="ARBA" id="ARBA00022737"/>
    </source>
</evidence>
<sequence length="579" mass="63282">MTAAAAAATGSSSPSPSPSSPPDPSAAVTSLMHPRLHALLCLYLPHHHRPLVRLLHSSSPPPPQPPSSYAELWISKALAAAALLRPERLPVFRSLEPPPSPLAAAAAVRLAPCASSALAVFAALHSPPLCITPSAQSYQQIIVVMCRSGRQGDALQLFDQMTTHYGYSPDTRFLSFLVNSCTCANLLDAAATLLSKASEFGCRVEAYAYNKLMSLLIGRGRVNDAVALFERWIQGKVYSPDVWSFNVVIKGVCRVGYVQKALELVERMNEFGCSPDTVTHNILVDGLCRINEVSRGHEVLKRLQRDGVCMPNVVTFTSVISGYCKAGRMEDAMSVYSDMVASGTMPNVVTYNVLINGYGKVGDMGSAVEVYRQMVLRHCPPDVVTFSSLIDGYCRCGQLDDALRIWNEMNQHHIRPNVYTFSIIIHTLCKQNRSKEAIGLLNELNMRPDIAPQAFIYNPVIDVLCKCGNVDEANFIRKGMVEKGCRPDKYTYTILIIGYCMKSRIADAIMCFQEMVEAGCYPDNITVNCFISCLLKAGMPNEVDNVMRLASGGASSIKEVPSPTGSLMIHEQYMSIVLA</sequence>
<dbReference type="NCBIfam" id="TIGR00756">
    <property type="entry name" value="PPR"/>
    <property type="match status" value="7"/>
</dbReference>
<reference evidence="7" key="2">
    <citation type="submission" date="2013-12" db="EMBL/GenBank/DDBJ databases">
        <authorList>
            <person name="Yu Y."/>
            <person name="Lee S."/>
            <person name="de Baynast K."/>
            <person name="Wissotski M."/>
            <person name="Liu L."/>
            <person name="Talag J."/>
            <person name="Goicoechea J."/>
            <person name="Angelova A."/>
            <person name="Jetty R."/>
            <person name="Kudrna D."/>
            <person name="Golser W."/>
            <person name="Rivera L."/>
            <person name="Zhang J."/>
            <person name="Wing R."/>
        </authorList>
    </citation>
    <scope>NUCLEOTIDE SEQUENCE</scope>
</reference>
<dbReference type="SUPFAM" id="SSF48452">
    <property type="entry name" value="TPR-like"/>
    <property type="match status" value="1"/>
</dbReference>
<proteinExistence type="inferred from homology"/>
<keyword evidence="7" id="KW-1185">Reference proteome</keyword>
<evidence type="ECO:0000313" key="7">
    <source>
        <dbReference type="Proteomes" id="UP000032180"/>
    </source>
</evidence>
<feature type="compositionally biased region" description="Low complexity" evidence="5">
    <location>
        <begin position="1"/>
        <end position="14"/>
    </location>
</feature>
<dbReference type="HOGENOM" id="CLU_002706_49_0_1"/>
<feature type="repeat" description="PPR" evidence="4">
    <location>
        <begin position="488"/>
        <end position="522"/>
    </location>
</feature>
<dbReference type="Proteomes" id="UP000032180">
    <property type="component" value="Chromosome 4"/>
</dbReference>
<reference evidence="6 7" key="1">
    <citation type="submission" date="2012-08" db="EMBL/GenBank/DDBJ databases">
        <title>Oryza genome evolution.</title>
        <authorList>
            <person name="Wing R.A."/>
        </authorList>
    </citation>
    <scope>NUCLEOTIDE SEQUENCE</scope>
</reference>
<feature type="compositionally biased region" description="Pro residues" evidence="5">
    <location>
        <begin position="15"/>
        <end position="24"/>
    </location>
</feature>
<keyword evidence="3" id="KW-0809">Transit peptide</keyword>
<dbReference type="Gramene" id="LPERR04G10950.1">
    <property type="protein sequence ID" value="LPERR04G10950.1"/>
    <property type="gene ID" value="LPERR04G10950"/>
</dbReference>
<dbReference type="PANTHER" id="PTHR46128">
    <property type="entry name" value="MITOCHONDRIAL GROUP I INTRON SPLICING FACTOR CCM1"/>
    <property type="match status" value="1"/>
</dbReference>
<dbReference type="Pfam" id="PF13041">
    <property type="entry name" value="PPR_2"/>
    <property type="match status" value="4"/>
</dbReference>
<dbReference type="InterPro" id="IPR050872">
    <property type="entry name" value="PPR_P_subfamily"/>
</dbReference>
<accession>A0A0D9W5I5</accession>
<dbReference type="AlphaFoldDB" id="A0A0D9W5I5"/>
<keyword evidence="2" id="KW-0677">Repeat</keyword>
<evidence type="ECO:0000256" key="4">
    <source>
        <dbReference type="PROSITE-ProRule" id="PRU00708"/>
    </source>
</evidence>
<feature type="repeat" description="PPR" evidence="4">
    <location>
        <begin position="453"/>
        <end position="487"/>
    </location>
</feature>
<dbReference type="EnsemblPlants" id="LPERR04G10950.1">
    <property type="protein sequence ID" value="LPERR04G10950.1"/>
    <property type="gene ID" value="LPERR04G10950"/>
</dbReference>
<evidence type="ECO:0000313" key="6">
    <source>
        <dbReference type="EnsemblPlants" id="LPERR04G10950.1"/>
    </source>
</evidence>
<feature type="repeat" description="PPR" evidence="4">
    <location>
        <begin position="347"/>
        <end position="381"/>
    </location>
</feature>
<protein>
    <recommendedName>
        <fullName evidence="8">Pentacotripeptide-repeat region of PRORP domain-containing protein</fullName>
    </recommendedName>
</protein>
<name>A0A0D9W5I5_9ORYZ</name>
<dbReference type="eggNOG" id="KOG4197">
    <property type="taxonomic scope" value="Eukaryota"/>
</dbReference>
<organism evidence="6 7">
    <name type="scientific">Leersia perrieri</name>
    <dbReference type="NCBI Taxonomy" id="77586"/>
    <lineage>
        <taxon>Eukaryota</taxon>
        <taxon>Viridiplantae</taxon>
        <taxon>Streptophyta</taxon>
        <taxon>Embryophyta</taxon>
        <taxon>Tracheophyta</taxon>
        <taxon>Spermatophyta</taxon>
        <taxon>Magnoliopsida</taxon>
        <taxon>Liliopsida</taxon>
        <taxon>Poales</taxon>
        <taxon>Poaceae</taxon>
        <taxon>BOP clade</taxon>
        <taxon>Oryzoideae</taxon>
        <taxon>Oryzeae</taxon>
        <taxon>Oryzinae</taxon>
        <taxon>Leersia</taxon>
    </lineage>
</organism>
<evidence type="ECO:0008006" key="8">
    <source>
        <dbReference type="Google" id="ProtNLM"/>
    </source>
</evidence>
<dbReference type="PROSITE" id="PS51375">
    <property type="entry name" value="PPR"/>
    <property type="match status" value="7"/>
</dbReference>
<dbReference type="STRING" id="77586.A0A0D9W5I5"/>
<feature type="repeat" description="PPR" evidence="4">
    <location>
        <begin position="276"/>
        <end position="310"/>
    </location>
</feature>